<dbReference type="InterPro" id="IPR013424">
    <property type="entry name" value="Ice-binding_C"/>
</dbReference>
<dbReference type="NCBIfam" id="NF033679">
    <property type="entry name" value="DNRLRE_dom"/>
    <property type="match status" value="1"/>
</dbReference>
<evidence type="ECO:0000256" key="4">
    <source>
        <dbReference type="SAM" id="Phobius"/>
    </source>
</evidence>
<dbReference type="STRING" id="1167006.UWK_00416"/>
<dbReference type="NCBIfam" id="TIGR02595">
    <property type="entry name" value="PEP_CTERM"/>
    <property type="match status" value="1"/>
</dbReference>
<evidence type="ECO:0000313" key="7">
    <source>
        <dbReference type="EMBL" id="AGF77000.1"/>
    </source>
</evidence>
<organism evidence="7 8">
    <name type="scientific">Desulfocapsa sulfexigens (strain DSM 10523 / SB164P1)</name>
    <dbReference type="NCBI Taxonomy" id="1167006"/>
    <lineage>
        <taxon>Bacteria</taxon>
        <taxon>Pseudomonadati</taxon>
        <taxon>Thermodesulfobacteriota</taxon>
        <taxon>Desulfobulbia</taxon>
        <taxon>Desulfobulbales</taxon>
        <taxon>Desulfocapsaceae</taxon>
        <taxon>Desulfocapsa</taxon>
    </lineage>
</organism>
<reference evidence="8" key="1">
    <citation type="journal article" date="2013" name="Stand. Genomic Sci.">
        <title>Complete genome sequence of Desulfocapsa sulfexigens, a marine deltaproteobacterium specialized in disproportionating inorganic sulfur compounds.</title>
        <authorList>
            <person name="Finster K.W."/>
            <person name="Kjeldsen K.U."/>
            <person name="Kube M."/>
            <person name="Reinhardt R."/>
            <person name="Mussmann M."/>
            <person name="Amann R."/>
            <person name="Schreiber L."/>
        </authorList>
    </citation>
    <scope>NUCLEOTIDE SEQUENCE [LARGE SCALE GENOMIC DNA]</scope>
    <source>
        <strain evidence="8">DSM 10523 / SB164P1</strain>
    </source>
</reference>
<evidence type="ECO:0000256" key="1">
    <source>
        <dbReference type="ARBA" id="ARBA00004613"/>
    </source>
</evidence>
<proteinExistence type="predicted"/>
<dbReference type="HOGENOM" id="CLU_1029460_0_0_7"/>
<keyword evidence="4" id="KW-0812">Transmembrane</keyword>
<accession>M1PB82</accession>
<evidence type="ECO:0000259" key="5">
    <source>
        <dbReference type="Pfam" id="PF07589"/>
    </source>
</evidence>
<feature type="domain" description="Ice-binding protein C-terminal" evidence="5">
    <location>
        <begin position="243"/>
        <end position="267"/>
    </location>
</feature>
<dbReference type="RefSeq" id="WP_015402698.1">
    <property type="nucleotide sequence ID" value="NC_020304.1"/>
</dbReference>
<protein>
    <submittedName>
        <fullName evidence="7">PEP-CTERM putative exosortase interaction domain-containing protein</fullName>
    </submittedName>
</protein>
<evidence type="ECO:0000256" key="2">
    <source>
        <dbReference type="ARBA" id="ARBA00022525"/>
    </source>
</evidence>
<keyword evidence="4" id="KW-0472">Membrane</keyword>
<dbReference type="AlphaFoldDB" id="M1PB82"/>
<comment type="subcellular location">
    <subcellularLocation>
        <location evidence="1">Secreted</location>
    </subcellularLocation>
</comment>
<keyword evidence="4" id="KW-1133">Transmembrane helix</keyword>
<dbReference type="Pfam" id="PF24517">
    <property type="entry name" value="CBM96"/>
    <property type="match status" value="1"/>
</dbReference>
<dbReference type="EMBL" id="CP003985">
    <property type="protein sequence ID" value="AGF77000.1"/>
    <property type="molecule type" value="Genomic_DNA"/>
</dbReference>
<feature type="transmembrane region" description="Helical" evidence="4">
    <location>
        <begin position="39"/>
        <end position="58"/>
    </location>
</feature>
<keyword evidence="3" id="KW-0732">Signal</keyword>
<dbReference type="Proteomes" id="UP000011721">
    <property type="component" value="Chromosome"/>
</dbReference>
<keyword evidence="8" id="KW-1185">Reference proteome</keyword>
<dbReference type="Pfam" id="PF07589">
    <property type="entry name" value="PEP-CTERM"/>
    <property type="match status" value="1"/>
</dbReference>
<feature type="domain" description="Carbohydrate-binding module family 96" evidence="6">
    <location>
        <begin position="77"/>
        <end position="237"/>
    </location>
</feature>
<evidence type="ECO:0000313" key="8">
    <source>
        <dbReference type="Proteomes" id="UP000011721"/>
    </source>
</evidence>
<sequence>MSEKDRYKACYWSGLLFHLTAFIAQGYRHYTGETMNRIIILLIWISALFFPAFSYADLITFAEADDSHIEWTGGILQHTTNYGSSTEIQTANNGIFDTYGLIKFDNIFGSGPDQLSTDATITSAELHLWMSRESAAFNNIINLYQLTKDWDEQTVTGTNYGGLFSNTTGTAIDVYNSAVPGGTPQELIFDVMDSLLDWQSADGVTNFGWGIESQTLHAVNYFYSNDSDGDYIPYLILDYETDPVPEPATMLLFGTGIAGLVGSTIRKKKK</sequence>
<dbReference type="PATRIC" id="fig|1167006.5.peg.476"/>
<name>M1PB82_DESSD</name>
<gene>
    <name evidence="7" type="ordered locus">UWK_00416</name>
</gene>
<evidence type="ECO:0000259" key="6">
    <source>
        <dbReference type="Pfam" id="PF24517"/>
    </source>
</evidence>
<dbReference type="KEGG" id="dsf:UWK_00416"/>
<evidence type="ECO:0000256" key="3">
    <source>
        <dbReference type="ARBA" id="ARBA00022729"/>
    </source>
</evidence>
<keyword evidence="2" id="KW-0964">Secreted</keyword>
<dbReference type="GO" id="GO:0005576">
    <property type="term" value="C:extracellular region"/>
    <property type="evidence" value="ECO:0007669"/>
    <property type="project" value="UniProtKB-SubCell"/>
</dbReference>
<dbReference type="InterPro" id="IPR055372">
    <property type="entry name" value="CBM96"/>
</dbReference>